<dbReference type="GO" id="GO:0006979">
    <property type="term" value="P:response to oxidative stress"/>
    <property type="evidence" value="ECO:0007669"/>
    <property type="project" value="InterPro"/>
</dbReference>
<dbReference type="AlphaFoldDB" id="A0A0C3J2X3"/>
<dbReference type="HOGENOM" id="CLU_2312881_0_0_1"/>
<dbReference type="InterPro" id="IPR050783">
    <property type="entry name" value="Oxylipin_biosynth_metab"/>
</dbReference>
<keyword evidence="2" id="KW-0223">Dioxygenase</keyword>
<dbReference type="InterPro" id="IPR037120">
    <property type="entry name" value="Haem_peroxidase_sf_animal"/>
</dbReference>
<keyword evidence="3" id="KW-0560">Oxidoreductase</keyword>
<keyword evidence="4" id="KW-0408">Iron</keyword>
<feature type="non-terminal residue" evidence="5">
    <location>
        <position position="100"/>
    </location>
</feature>
<dbReference type="Gene3D" id="1.10.640.10">
    <property type="entry name" value="Haem peroxidase domain superfamily, animal type"/>
    <property type="match status" value="1"/>
</dbReference>
<evidence type="ECO:0000256" key="1">
    <source>
        <dbReference type="ARBA" id="ARBA00022723"/>
    </source>
</evidence>
<proteinExistence type="predicted"/>
<accession>A0A0C3J2X3</accession>
<sequence>LMRGLNGKFDDDGLVNMLLKATESPASAFRARGIAAIFRPAEILAIEQARFWGVCSLNEFRTRQGLKPFEDFEEWCSDPVISSTARRLYGHIDNLELYVG</sequence>
<evidence type="ECO:0000256" key="3">
    <source>
        <dbReference type="ARBA" id="ARBA00023002"/>
    </source>
</evidence>
<dbReference type="EMBL" id="KN831976">
    <property type="protein sequence ID" value="KIO03408.1"/>
    <property type="molecule type" value="Genomic_DNA"/>
</dbReference>
<dbReference type="InterPro" id="IPR019791">
    <property type="entry name" value="Haem_peroxidase_animal"/>
</dbReference>
<keyword evidence="1" id="KW-0479">Metal-binding</keyword>
<dbReference type="GO" id="GO:0046872">
    <property type="term" value="F:metal ion binding"/>
    <property type="evidence" value="ECO:0007669"/>
    <property type="project" value="UniProtKB-KW"/>
</dbReference>
<dbReference type="PROSITE" id="PS50292">
    <property type="entry name" value="PEROXIDASE_3"/>
    <property type="match status" value="1"/>
</dbReference>
<reference evidence="5 6" key="1">
    <citation type="submission" date="2014-04" db="EMBL/GenBank/DDBJ databases">
        <authorList>
            <consortium name="DOE Joint Genome Institute"/>
            <person name="Kuo A."/>
            <person name="Kohler A."/>
            <person name="Costa M.D."/>
            <person name="Nagy L.G."/>
            <person name="Floudas D."/>
            <person name="Copeland A."/>
            <person name="Barry K.W."/>
            <person name="Cichocki N."/>
            <person name="Veneault-Fourrey C."/>
            <person name="LaButti K."/>
            <person name="Lindquist E.A."/>
            <person name="Lipzen A."/>
            <person name="Lundell T."/>
            <person name="Morin E."/>
            <person name="Murat C."/>
            <person name="Sun H."/>
            <person name="Tunlid A."/>
            <person name="Henrissat B."/>
            <person name="Grigoriev I.V."/>
            <person name="Hibbett D.S."/>
            <person name="Martin F."/>
            <person name="Nordberg H.P."/>
            <person name="Cantor M.N."/>
            <person name="Hua S.X."/>
        </authorList>
    </citation>
    <scope>NUCLEOTIDE SEQUENCE [LARGE SCALE GENOMIC DNA]</scope>
    <source>
        <strain evidence="5 6">Marx 270</strain>
    </source>
</reference>
<dbReference type="GO" id="GO:0020037">
    <property type="term" value="F:heme binding"/>
    <property type="evidence" value="ECO:0007669"/>
    <property type="project" value="InterPro"/>
</dbReference>
<dbReference type="STRING" id="870435.A0A0C3J2X3"/>
<dbReference type="PANTHER" id="PTHR11903:SF37">
    <property type="entry name" value="PSI-PRODUCING OXYGENASE A"/>
    <property type="match status" value="1"/>
</dbReference>
<organism evidence="5 6">
    <name type="scientific">Pisolithus tinctorius Marx 270</name>
    <dbReference type="NCBI Taxonomy" id="870435"/>
    <lineage>
        <taxon>Eukaryota</taxon>
        <taxon>Fungi</taxon>
        <taxon>Dikarya</taxon>
        <taxon>Basidiomycota</taxon>
        <taxon>Agaricomycotina</taxon>
        <taxon>Agaricomycetes</taxon>
        <taxon>Agaricomycetidae</taxon>
        <taxon>Boletales</taxon>
        <taxon>Sclerodermatineae</taxon>
        <taxon>Pisolithaceae</taxon>
        <taxon>Pisolithus</taxon>
    </lineage>
</organism>
<feature type="non-terminal residue" evidence="5">
    <location>
        <position position="1"/>
    </location>
</feature>
<evidence type="ECO:0000256" key="2">
    <source>
        <dbReference type="ARBA" id="ARBA00022964"/>
    </source>
</evidence>
<dbReference type="GO" id="GO:0051213">
    <property type="term" value="F:dioxygenase activity"/>
    <property type="evidence" value="ECO:0007669"/>
    <property type="project" value="UniProtKB-KW"/>
</dbReference>
<dbReference type="GO" id="GO:0006631">
    <property type="term" value="P:fatty acid metabolic process"/>
    <property type="evidence" value="ECO:0007669"/>
    <property type="project" value="UniProtKB-ARBA"/>
</dbReference>
<dbReference type="InterPro" id="IPR010255">
    <property type="entry name" value="Haem_peroxidase_sf"/>
</dbReference>
<gene>
    <name evidence="5" type="ORF">M404DRAFT_72794</name>
</gene>
<dbReference type="GO" id="GO:0004601">
    <property type="term" value="F:peroxidase activity"/>
    <property type="evidence" value="ECO:0007669"/>
    <property type="project" value="InterPro"/>
</dbReference>
<name>A0A0C3J2X3_PISTI</name>
<reference evidence="6" key="2">
    <citation type="submission" date="2015-01" db="EMBL/GenBank/DDBJ databases">
        <title>Evolutionary Origins and Diversification of the Mycorrhizal Mutualists.</title>
        <authorList>
            <consortium name="DOE Joint Genome Institute"/>
            <consortium name="Mycorrhizal Genomics Consortium"/>
            <person name="Kohler A."/>
            <person name="Kuo A."/>
            <person name="Nagy L.G."/>
            <person name="Floudas D."/>
            <person name="Copeland A."/>
            <person name="Barry K.W."/>
            <person name="Cichocki N."/>
            <person name="Veneault-Fourrey C."/>
            <person name="LaButti K."/>
            <person name="Lindquist E.A."/>
            <person name="Lipzen A."/>
            <person name="Lundell T."/>
            <person name="Morin E."/>
            <person name="Murat C."/>
            <person name="Riley R."/>
            <person name="Ohm R."/>
            <person name="Sun H."/>
            <person name="Tunlid A."/>
            <person name="Henrissat B."/>
            <person name="Grigoriev I.V."/>
            <person name="Hibbett D.S."/>
            <person name="Martin F."/>
        </authorList>
    </citation>
    <scope>NUCLEOTIDE SEQUENCE [LARGE SCALE GENOMIC DNA]</scope>
    <source>
        <strain evidence="6">Marx 270</strain>
    </source>
</reference>
<protein>
    <submittedName>
        <fullName evidence="5">Uncharacterized protein</fullName>
    </submittedName>
</protein>
<dbReference type="SUPFAM" id="SSF48113">
    <property type="entry name" value="Heme-dependent peroxidases"/>
    <property type="match status" value="1"/>
</dbReference>
<keyword evidence="6" id="KW-1185">Reference proteome</keyword>
<dbReference type="OrthoDB" id="823504at2759"/>
<dbReference type="PANTHER" id="PTHR11903">
    <property type="entry name" value="PROSTAGLANDIN G/H SYNTHASE"/>
    <property type="match status" value="1"/>
</dbReference>
<evidence type="ECO:0000313" key="6">
    <source>
        <dbReference type="Proteomes" id="UP000054217"/>
    </source>
</evidence>
<dbReference type="Proteomes" id="UP000054217">
    <property type="component" value="Unassembled WGS sequence"/>
</dbReference>
<evidence type="ECO:0000313" key="5">
    <source>
        <dbReference type="EMBL" id="KIO03408.1"/>
    </source>
</evidence>
<dbReference type="InParanoid" id="A0A0C3J2X3"/>
<evidence type="ECO:0000256" key="4">
    <source>
        <dbReference type="ARBA" id="ARBA00023004"/>
    </source>
</evidence>